<protein>
    <submittedName>
        <fullName evidence="1">Uncharacterized protein</fullName>
    </submittedName>
</protein>
<dbReference type="AlphaFoldDB" id="A0AAJ4XJ66"/>
<comment type="caution">
    <text evidence="1">The sequence shown here is derived from an EMBL/GenBank/DDBJ whole genome shotgun (WGS) entry which is preliminary data.</text>
</comment>
<keyword evidence="2" id="KW-1185">Reference proteome</keyword>
<gene>
    <name evidence="1" type="ORF">MEPE_02326</name>
</gene>
<reference evidence="1" key="1">
    <citation type="submission" date="2023-10" db="EMBL/GenBank/DDBJ databases">
        <authorList>
            <person name="Guldener U."/>
        </authorList>
    </citation>
    <scope>NUCLEOTIDE SEQUENCE</scope>
    <source>
        <strain evidence="1">Mp4</strain>
    </source>
</reference>
<organism evidence="1 2">
    <name type="scientific">Melanopsichium pennsylvanicum</name>
    <dbReference type="NCBI Taxonomy" id="63383"/>
    <lineage>
        <taxon>Eukaryota</taxon>
        <taxon>Fungi</taxon>
        <taxon>Dikarya</taxon>
        <taxon>Basidiomycota</taxon>
        <taxon>Ustilaginomycotina</taxon>
        <taxon>Ustilaginomycetes</taxon>
        <taxon>Ustilaginales</taxon>
        <taxon>Ustilaginaceae</taxon>
        <taxon>Melanopsichium</taxon>
    </lineage>
</organism>
<sequence>MTREDSLLSRRLRDRFRASSSGAFGCCSCYCSERSTIRKWRPNNTIDLPSTVRLQDGCFCHGSYSRNWSDDRDRVCASFARLLSSSLSNVVKDDKWDSQKIRVDTAFRIEMPDRTANPPGMRRFSESMVANSMLLINGYQVGLQCFAVQCPAITNALDMKSVGFFLMDTTVKYLIPALIWT</sequence>
<evidence type="ECO:0000313" key="1">
    <source>
        <dbReference type="EMBL" id="SNX83619.1"/>
    </source>
</evidence>
<dbReference type="Proteomes" id="UP001294444">
    <property type="component" value="Unassembled WGS sequence"/>
</dbReference>
<name>A0AAJ4XJ66_9BASI</name>
<accession>A0AAJ4XJ66</accession>
<evidence type="ECO:0000313" key="2">
    <source>
        <dbReference type="Proteomes" id="UP001294444"/>
    </source>
</evidence>
<proteinExistence type="predicted"/>
<dbReference type="EMBL" id="OAPG01000004">
    <property type="protein sequence ID" value="SNX83619.1"/>
    <property type="molecule type" value="Genomic_DNA"/>
</dbReference>